<organism evidence="2">
    <name type="scientific">Arundo donax</name>
    <name type="common">Giant reed</name>
    <name type="synonym">Donax arundinaceus</name>
    <dbReference type="NCBI Taxonomy" id="35708"/>
    <lineage>
        <taxon>Eukaryota</taxon>
        <taxon>Viridiplantae</taxon>
        <taxon>Streptophyta</taxon>
        <taxon>Embryophyta</taxon>
        <taxon>Tracheophyta</taxon>
        <taxon>Spermatophyta</taxon>
        <taxon>Magnoliopsida</taxon>
        <taxon>Liliopsida</taxon>
        <taxon>Poales</taxon>
        <taxon>Poaceae</taxon>
        <taxon>PACMAD clade</taxon>
        <taxon>Arundinoideae</taxon>
        <taxon>Arundineae</taxon>
        <taxon>Arundo</taxon>
    </lineage>
</organism>
<feature type="compositionally biased region" description="Polar residues" evidence="1">
    <location>
        <begin position="1"/>
        <end position="12"/>
    </location>
</feature>
<dbReference type="AlphaFoldDB" id="A0A0A9EZ11"/>
<reference evidence="2" key="2">
    <citation type="journal article" date="2015" name="Data Brief">
        <title>Shoot transcriptome of the giant reed, Arundo donax.</title>
        <authorList>
            <person name="Barrero R.A."/>
            <person name="Guerrero F.D."/>
            <person name="Moolhuijzen P."/>
            <person name="Goolsby J.A."/>
            <person name="Tidwell J."/>
            <person name="Bellgard S.E."/>
            <person name="Bellgard M.I."/>
        </authorList>
    </citation>
    <scope>NUCLEOTIDE SEQUENCE</scope>
    <source>
        <tissue evidence="2">Shoot tissue taken approximately 20 cm above the soil surface</tissue>
    </source>
</reference>
<feature type="region of interest" description="Disordered" evidence="1">
    <location>
        <begin position="42"/>
        <end position="64"/>
    </location>
</feature>
<evidence type="ECO:0000313" key="2">
    <source>
        <dbReference type="EMBL" id="JAE03091.1"/>
    </source>
</evidence>
<proteinExistence type="predicted"/>
<reference evidence="2" key="1">
    <citation type="submission" date="2014-09" db="EMBL/GenBank/DDBJ databases">
        <authorList>
            <person name="Magalhaes I.L.F."/>
            <person name="Oliveira U."/>
            <person name="Santos F.R."/>
            <person name="Vidigal T.H.D.A."/>
            <person name="Brescovit A.D."/>
            <person name="Santos A.J."/>
        </authorList>
    </citation>
    <scope>NUCLEOTIDE SEQUENCE</scope>
    <source>
        <tissue evidence="2">Shoot tissue taken approximately 20 cm above the soil surface</tissue>
    </source>
</reference>
<feature type="region of interest" description="Disordered" evidence="1">
    <location>
        <begin position="1"/>
        <end position="20"/>
    </location>
</feature>
<dbReference type="EMBL" id="GBRH01194805">
    <property type="protein sequence ID" value="JAE03091.1"/>
    <property type="molecule type" value="Transcribed_RNA"/>
</dbReference>
<accession>A0A0A9EZ11</accession>
<feature type="compositionally biased region" description="Polar residues" evidence="1">
    <location>
        <begin position="42"/>
        <end position="56"/>
    </location>
</feature>
<evidence type="ECO:0000256" key="1">
    <source>
        <dbReference type="SAM" id="MobiDB-lite"/>
    </source>
</evidence>
<name>A0A0A9EZ11_ARUDO</name>
<sequence length="105" mass="11775">MGTSLLPLSSPTPAKRRRHKHRSFLGGGIRWLTANIRPLSKSSPIDRNVAPPTSRTGRAPHPLELRRHSRPISIFFVGGHHLLFTNGPDTILSIIDVEPYHMDQE</sequence>
<protein>
    <submittedName>
        <fullName evidence="2">Uncharacterized protein</fullName>
    </submittedName>
</protein>